<dbReference type="SUPFAM" id="SSF52540">
    <property type="entry name" value="P-loop containing nucleoside triphosphate hydrolases"/>
    <property type="match status" value="1"/>
</dbReference>
<sequence length="682" mass="78408">MLSTLKDLCSTFPKVSVQQSPLDNVAAHIFDTSNEYRFVHSHCPPQERYGIRINQALIQTHYNYIVPNFENLGPNEQYLINKILYSPSNLIYIIGGIGVGKTRFTQFLIDEVLPGIIEQDQSLHEKCPCSIYYDFLEDGNVLPVSDDSSTIREALLDSFCDRIEAELYAHNFFDLDEEVGLIWDLLLEEYKNDYKKHVALAYLIKELRNNGAEHKELAKDYPSTIERRKNIRQRIISHQGRRISYLALLLKYARQKYFNSNPAGLLLVIDNVDREPSLVQQELKQIIKPFARVSGARTVVNARHTTYYQQFFDDGSSDPVDVIPYCGASPYEIISERIDDFLGDNIKYKEFYNPNTFPQLIEGIRFIRHVLLTTDSFTNLFSNICGRSVRKGLLLGQHIINNSVYDPSKIFDHPTNPQDGVAVKIGDVLRALLVGTDAIFRASPSHVTDNIFSVSSYPGIGYLVKLRILNLLCCSGEMGVSVRRVNHILSGFGYSMEMICSAINEMKSENKRLIWSDAVQTFFKEEEFVNYGSTHLFLSSSGNGHTKNLFADITYIQEVMLDTKVEESDFGKGWRYDKLEDRFELIFKFLTMLSEFDQDEVENFVANNGVNEYYSSFGDKDLITKIMMINVKESVEKILGSVVKNERKVEREGELQFFKLDHLSKYESRIVTLKNFEEEIFR</sequence>
<reference evidence="1 2" key="1">
    <citation type="journal article" date="2020" name="Biotechnol. Biofuels">
        <title>New insights from the biogas microbiome by comprehensive genome-resolved metagenomics of nearly 1600 species originating from multiple anaerobic digesters.</title>
        <authorList>
            <person name="Campanaro S."/>
            <person name="Treu L."/>
            <person name="Rodriguez-R L.M."/>
            <person name="Kovalovszki A."/>
            <person name="Ziels R.M."/>
            <person name="Maus I."/>
            <person name="Zhu X."/>
            <person name="Kougias P.G."/>
            <person name="Basile A."/>
            <person name="Luo G."/>
            <person name="Schluter A."/>
            <person name="Konstantinidis K.T."/>
            <person name="Angelidaki I."/>
        </authorList>
    </citation>
    <scope>NUCLEOTIDE SEQUENCE [LARGE SCALE GENOMIC DNA]</scope>
    <source>
        <strain evidence="1">AS27yjCOA_65</strain>
    </source>
</reference>
<dbReference type="AlphaFoldDB" id="A0A7X9IJZ1"/>
<organism evidence="1 2">
    <name type="scientific">SAR324 cluster bacterium</name>
    <dbReference type="NCBI Taxonomy" id="2024889"/>
    <lineage>
        <taxon>Bacteria</taxon>
        <taxon>Deltaproteobacteria</taxon>
        <taxon>SAR324 cluster</taxon>
    </lineage>
</organism>
<name>A0A7X9IJZ1_9DELT</name>
<dbReference type="InterPro" id="IPR027417">
    <property type="entry name" value="P-loop_NTPase"/>
</dbReference>
<evidence type="ECO:0000313" key="2">
    <source>
        <dbReference type="Proteomes" id="UP000524246"/>
    </source>
</evidence>
<dbReference type="EMBL" id="JAAZON010000226">
    <property type="protein sequence ID" value="NMC62564.1"/>
    <property type="molecule type" value="Genomic_DNA"/>
</dbReference>
<accession>A0A7X9IJZ1</accession>
<protein>
    <submittedName>
        <fullName evidence="1">Uncharacterized protein</fullName>
    </submittedName>
</protein>
<proteinExistence type="predicted"/>
<comment type="caution">
    <text evidence="1">The sequence shown here is derived from an EMBL/GenBank/DDBJ whole genome shotgun (WGS) entry which is preliminary data.</text>
</comment>
<dbReference type="Proteomes" id="UP000524246">
    <property type="component" value="Unassembled WGS sequence"/>
</dbReference>
<evidence type="ECO:0000313" key="1">
    <source>
        <dbReference type="EMBL" id="NMC62564.1"/>
    </source>
</evidence>
<gene>
    <name evidence="1" type="ORF">GYA55_05280</name>
</gene>